<dbReference type="EMBL" id="BRLJ01000006">
    <property type="protein sequence ID" value="GKX63735.1"/>
    <property type="molecule type" value="Genomic_DNA"/>
</dbReference>
<dbReference type="RefSeq" id="WP_261822095.1">
    <property type="nucleotide sequence ID" value="NZ_BRLJ01000006.1"/>
</dbReference>
<accession>A0ABQ5LJC8</accession>
<feature type="region of interest" description="Disordered" evidence="2">
    <location>
        <begin position="176"/>
        <end position="200"/>
    </location>
</feature>
<reference evidence="3" key="1">
    <citation type="submission" date="2022-06" db="EMBL/GenBank/DDBJ databases">
        <title>Draft genome sequences of Pragia fontium str. JCM24417.</title>
        <authorList>
            <person name="Wakabayashi Y."/>
            <person name="Kojima K."/>
        </authorList>
    </citation>
    <scope>NUCLEOTIDE SEQUENCE</scope>
    <source>
        <strain evidence="3">JCM 24417</strain>
    </source>
</reference>
<evidence type="ECO:0000313" key="4">
    <source>
        <dbReference type="Proteomes" id="UP001059610"/>
    </source>
</evidence>
<keyword evidence="4" id="KW-1185">Reference proteome</keyword>
<feature type="coiled-coil region" evidence="1">
    <location>
        <begin position="83"/>
        <end position="110"/>
    </location>
</feature>
<dbReference type="Proteomes" id="UP001059610">
    <property type="component" value="Unassembled WGS sequence"/>
</dbReference>
<proteinExistence type="predicted"/>
<keyword evidence="1" id="KW-0175">Coiled coil</keyword>
<evidence type="ECO:0000256" key="2">
    <source>
        <dbReference type="SAM" id="MobiDB-lite"/>
    </source>
</evidence>
<organism evidence="3 4">
    <name type="scientific">Pragia fontium</name>
    <dbReference type="NCBI Taxonomy" id="82985"/>
    <lineage>
        <taxon>Bacteria</taxon>
        <taxon>Pseudomonadati</taxon>
        <taxon>Pseudomonadota</taxon>
        <taxon>Gammaproteobacteria</taxon>
        <taxon>Enterobacterales</taxon>
        <taxon>Budviciaceae</taxon>
        <taxon>Pragia</taxon>
    </lineage>
</organism>
<evidence type="ECO:0000256" key="1">
    <source>
        <dbReference type="SAM" id="Coils"/>
    </source>
</evidence>
<name>A0ABQ5LJC8_9GAMM</name>
<comment type="caution">
    <text evidence="3">The sequence shown here is derived from an EMBL/GenBank/DDBJ whole genome shotgun (WGS) entry which is preliminary data.</text>
</comment>
<protein>
    <submittedName>
        <fullName evidence="3">Uncharacterized protein</fullName>
    </submittedName>
</protein>
<feature type="compositionally biased region" description="Polar residues" evidence="2">
    <location>
        <begin position="180"/>
        <end position="190"/>
    </location>
</feature>
<gene>
    <name evidence="3" type="ORF">SOASR032_23040</name>
</gene>
<evidence type="ECO:0000313" key="3">
    <source>
        <dbReference type="EMBL" id="GKX63735.1"/>
    </source>
</evidence>
<sequence>MSSCVHTIRARQEDITEYQRSMACLTRLMDQWQSVNQQYGQSEPLKVEQILQRYQEMLQYGRNLGRHSANAFAGLTEQVPGMIDFVRQDIQQMQEAMIEAHAQARQSQRRQQENAAVLLNVLQQRMPEQQEVIHQLSELVEKGDTAEATQLMHRAMQLIGQQTTTLTEQQQVLLQKLQQPESASTPSMWSAESDDNTHSPDRRLQRIDRHIAELAVLDPQQDIAAFIQRAAALSLMPQDRQWDTLSDSLILDLAQVTRTAKALVEQQQELSLLIAGLSSFESSETVELIEQLSQVLASRQLPLMSEAIAQAKAATQQQQQQMAALARREAVLEGLAKLGYEVHEQMAGSWLNQGKVVIRKPATPGYGLELGGASESERFQIRAVALAEQRDVSRDTDIESLWCSEHQALQRILAESGNELTIDRALPAGATPLKVVVQADESASMQTSVRHGRERKL</sequence>